<dbReference type="Proteomes" id="UP001589828">
    <property type="component" value="Unassembled WGS sequence"/>
</dbReference>
<dbReference type="Pfam" id="PF13351">
    <property type="entry name" value="DUF4099"/>
    <property type="match status" value="1"/>
</dbReference>
<evidence type="ECO:0000313" key="3">
    <source>
        <dbReference type="Proteomes" id="UP001589828"/>
    </source>
</evidence>
<reference evidence="2 3" key="1">
    <citation type="submission" date="2024-09" db="EMBL/GenBank/DDBJ databases">
        <authorList>
            <person name="Sun Q."/>
            <person name="Mori K."/>
        </authorList>
    </citation>
    <scope>NUCLEOTIDE SEQUENCE [LARGE SCALE GENOMIC DNA]</scope>
    <source>
        <strain evidence="2 3">NCAIM B.02415</strain>
    </source>
</reference>
<gene>
    <name evidence="2" type="ORF">ACFFGT_03080</name>
</gene>
<organism evidence="2 3">
    <name type="scientific">Mucilaginibacter angelicae</name>
    <dbReference type="NCBI Taxonomy" id="869718"/>
    <lineage>
        <taxon>Bacteria</taxon>
        <taxon>Pseudomonadati</taxon>
        <taxon>Bacteroidota</taxon>
        <taxon>Sphingobacteriia</taxon>
        <taxon>Sphingobacteriales</taxon>
        <taxon>Sphingobacteriaceae</taxon>
        <taxon>Mucilaginibacter</taxon>
    </lineage>
</organism>
<proteinExistence type="predicted"/>
<dbReference type="EMBL" id="JBHLTS010000004">
    <property type="protein sequence ID" value="MFC0513161.1"/>
    <property type="molecule type" value="Genomic_DNA"/>
</dbReference>
<dbReference type="RefSeq" id="WP_377021034.1">
    <property type="nucleotide sequence ID" value="NZ_JBHLTS010000004.1"/>
</dbReference>
<evidence type="ECO:0000259" key="1">
    <source>
        <dbReference type="Pfam" id="PF13351"/>
    </source>
</evidence>
<name>A0ABV6L0A2_9SPHI</name>
<keyword evidence="3" id="KW-1185">Reference proteome</keyword>
<dbReference type="InterPro" id="IPR025343">
    <property type="entry name" value="DUF4099"/>
</dbReference>
<sequence>MNLISFKEHELPISELETIGLASGGQLLLNMTDLRALLSGRRTELIHLENLETESIKIGAIDAKISLKRNEQGKTDLLIHPIYRKPATPDFLDDNDARQLEEGEVASLLKVTSDNKGNKKEVLVEYDAETREFIVSDTEKILVPDMVNSEYLTPAQKDNYRKGKAVELADRTVFNYSATDVNGIRSNRLALVASIMIDGELSYMLYQGLNAAFGKKHDLKEAEYLSPGYYSAVEDMEDQRPVINNDHIRFDGRSRSSR</sequence>
<evidence type="ECO:0000313" key="2">
    <source>
        <dbReference type="EMBL" id="MFC0513161.1"/>
    </source>
</evidence>
<feature type="domain" description="DUF4099" evidence="1">
    <location>
        <begin position="6"/>
        <end position="87"/>
    </location>
</feature>
<comment type="caution">
    <text evidence="2">The sequence shown here is derived from an EMBL/GenBank/DDBJ whole genome shotgun (WGS) entry which is preliminary data.</text>
</comment>
<accession>A0ABV6L0A2</accession>
<protein>
    <submittedName>
        <fullName evidence="2">DUF4099 domain-containing protein</fullName>
    </submittedName>
</protein>